<keyword evidence="2" id="KW-0540">Nuclease</keyword>
<dbReference type="Gene3D" id="3.90.1570.10">
    <property type="entry name" value="tt1808, chain A"/>
    <property type="match status" value="1"/>
</dbReference>
<dbReference type="InterPro" id="IPR012296">
    <property type="entry name" value="Nuclease_put_TT1808"/>
</dbReference>
<dbReference type="Proteomes" id="UP000253426">
    <property type="component" value="Unassembled WGS sequence"/>
</dbReference>
<accession>A0A366HJ23</accession>
<sequence length="164" mass="18073">MPALTWDEICADRSLADLPYKIETNRHGQIVMSPARHLHSRQQSDIHARLAKLSTSGYLLVEAAVQTTEGVKVADVAWGSDAFQEAHAQDETLTAAPDLCVEVYSPTNSKAEMQEKVVLYFAFGAKEVWVCDMKGRLSFYVSPTTVSEVSALFPQFPAQVVGQQ</sequence>
<keyword evidence="2" id="KW-0255">Endonuclease</keyword>
<evidence type="ECO:0000313" key="3">
    <source>
        <dbReference type="Proteomes" id="UP000253426"/>
    </source>
</evidence>
<gene>
    <name evidence="2" type="ORF">DES53_106371</name>
</gene>
<organism evidence="2 3">
    <name type="scientific">Roseimicrobium gellanilyticum</name>
    <dbReference type="NCBI Taxonomy" id="748857"/>
    <lineage>
        <taxon>Bacteria</taxon>
        <taxon>Pseudomonadati</taxon>
        <taxon>Verrucomicrobiota</taxon>
        <taxon>Verrucomicrobiia</taxon>
        <taxon>Verrucomicrobiales</taxon>
        <taxon>Verrucomicrobiaceae</taxon>
        <taxon>Roseimicrobium</taxon>
    </lineage>
</organism>
<evidence type="ECO:0000313" key="2">
    <source>
        <dbReference type="EMBL" id="RBP42662.1"/>
    </source>
</evidence>
<dbReference type="InterPro" id="IPR008538">
    <property type="entry name" value="Uma2"/>
</dbReference>
<proteinExistence type="predicted"/>
<feature type="domain" description="Putative restriction endonuclease" evidence="1">
    <location>
        <begin position="20"/>
        <end position="136"/>
    </location>
</feature>
<dbReference type="CDD" id="cd06260">
    <property type="entry name" value="DUF820-like"/>
    <property type="match status" value="1"/>
</dbReference>
<dbReference type="AlphaFoldDB" id="A0A366HJ23"/>
<dbReference type="SUPFAM" id="SSF52980">
    <property type="entry name" value="Restriction endonuclease-like"/>
    <property type="match status" value="1"/>
</dbReference>
<dbReference type="InterPro" id="IPR011335">
    <property type="entry name" value="Restrct_endonuc-II-like"/>
</dbReference>
<reference evidence="2 3" key="1">
    <citation type="submission" date="2018-06" db="EMBL/GenBank/DDBJ databases">
        <title>Genomic Encyclopedia of Type Strains, Phase IV (KMG-IV): sequencing the most valuable type-strain genomes for metagenomic binning, comparative biology and taxonomic classification.</title>
        <authorList>
            <person name="Goeker M."/>
        </authorList>
    </citation>
    <scope>NUCLEOTIDE SEQUENCE [LARGE SCALE GENOMIC DNA]</scope>
    <source>
        <strain evidence="2 3">DSM 25532</strain>
    </source>
</reference>
<evidence type="ECO:0000259" key="1">
    <source>
        <dbReference type="Pfam" id="PF05685"/>
    </source>
</evidence>
<dbReference type="Pfam" id="PF05685">
    <property type="entry name" value="Uma2"/>
    <property type="match status" value="1"/>
</dbReference>
<dbReference type="RefSeq" id="WP_113959779.1">
    <property type="nucleotide sequence ID" value="NZ_QNRR01000006.1"/>
</dbReference>
<dbReference type="PANTHER" id="PTHR34107">
    <property type="entry name" value="SLL0198 PROTEIN-RELATED"/>
    <property type="match status" value="1"/>
</dbReference>
<name>A0A366HJ23_9BACT</name>
<dbReference type="GO" id="GO:0004519">
    <property type="term" value="F:endonuclease activity"/>
    <property type="evidence" value="ECO:0007669"/>
    <property type="project" value="UniProtKB-KW"/>
</dbReference>
<comment type="caution">
    <text evidence="2">The sequence shown here is derived from an EMBL/GenBank/DDBJ whole genome shotgun (WGS) entry which is preliminary data.</text>
</comment>
<dbReference type="OrthoDB" id="9808428at2"/>
<keyword evidence="3" id="KW-1185">Reference proteome</keyword>
<protein>
    <submittedName>
        <fullName evidence="2">Uma2 family endonuclease</fullName>
    </submittedName>
</protein>
<dbReference type="EMBL" id="QNRR01000006">
    <property type="protein sequence ID" value="RBP42662.1"/>
    <property type="molecule type" value="Genomic_DNA"/>
</dbReference>
<keyword evidence="2" id="KW-0378">Hydrolase</keyword>
<dbReference type="PANTHER" id="PTHR34107:SF4">
    <property type="entry name" value="SLL1222 PROTEIN"/>
    <property type="match status" value="1"/>
</dbReference>